<dbReference type="InterPro" id="IPR031325">
    <property type="entry name" value="RHS_repeat"/>
</dbReference>
<dbReference type="PANTHER" id="PTHR32305">
    <property type="match status" value="1"/>
</dbReference>
<dbReference type="EMBL" id="PTIX01000009">
    <property type="protein sequence ID" value="PPK66661.1"/>
    <property type="molecule type" value="Genomic_DNA"/>
</dbReference>
<dbReference type="Gene3D" id="2.180.10.10">
    <property type="entry name" value="RHS repeat-associated core"/>
    <property type="match status" value="2"/>
</dbReference>
<dbReference type="OrthoDB" id="291011at2"/>
<dbReference type="Pfam" id="PF05593">
    <property type="entry name" value="RHS_repeat"/>
    <property type="match status" value="2"/>
</dbReference>
<keyword evidence="3" id="KW-1185">Reference proteome</keyword>
<feature type="compositionally biased region" description="Basic and acidic residues" evidence="1">
    <location>
        <begin position="1035"/>
        <end position="1044"/>
    </location>
</feature>
<dbReference type="NCBIfam" id="TIGR03696">
    <property type="entry name" value="Rhs_assc_core"/>
    <property type="match status" value="1"/>
</dbReference>
<dbReference type="InterPro" id="IPR022385">
    <property type="entry name" value="Rhs_assc_core"/>
</dbReference>
<evidence type="ECO:0000313" key="3">
    <source>
        <dbReference type="Proteomes" id="UP000239203"/>
    </source>
</evidence>
<feature type="region of interest" description="Disordered" evidence="1">
    <location>
        <begin position="44"/>
        <end position="76"/>
    </location>
</feature>
<dbReference type="InterPro" id="IPR006530">
    <property type="entry name" value="YD"/>
</dbReference>
<comment type="caution">
    <text evidence="2">The sequence shown here is derived from an EMBL/GenBank/DDBJ whole genome shotgun (WGS) entry which is preliminary data.</text>
</comment>
<dbReference type="Proteomes" id="UP000239203">
    <property type="component" value="Unassembled WGS sequence"/>
</dbReference>
<sequence>MRTEPLPPFLAEHPPDRRGRLLALSCAVVLAAGLVDAVVSTGVDAGPPSATAEKVLPHTEYQPPKRNVEPPTAPAPERPLATAWPVAGEATVAASARGRVPGLPVTLSARGTVAGSFHVQVADQELSTRAGVAGVVVSVTPDTSTGGEVAVGMDYSGFHEAIGGDYGSRLRLAALPACVLDTPEQPRCQVQTPLPSSNDATGQVVGATVALSTDQVEEVVGLRAPTRGAPVVLAVVADAAGPSGDYEASSLKPSGRWSVTGSTGAFTWDYPIEVPPVAAGELAPKISLGYNSAAVDGLTAATNNQASWAGSGWGYSPGSIERVYRACADDKTLPAAQQTGDYCWAGHVVSLNLGEMSAELVRDDATGTWHASNDNGARVELLTGATNGAYNGEYWKITNTDGVAYYFGLHSLPGRTSQEVTDSTWTVPVYHRKSGDPCQAAGKCDMAWRWNLDYVKDPHGNASAYYYSPEYNYYGADKQTTGVRYTRAGSLRRVDYGLREIGGSIYSATPPNSVAFDVAERCVPGGAITCDPAQRTTATATSWPDVPTDQECKQGAVCNNHGPSFWSTKRLSAITTRIDKGAGPVPVDRYEPTFDYPTVGDRSLQLRGITHTAYGSGTQITAPPISFAGQLMPNRVQGYNNMPTLAHWRLTNINTDAGSAVVVTYRTGCTATDVPSDPANNTKLCYPVYWTPEGVQNPVLDYFHKYVVESVRVDDRNELSPGQLTEYAYLGAPAWHYDDNELVKPENRTYGQFRGFQQVEVRTGDVANRIDSLPVDRRTLVRTTYYRGMDGDRLPNGGTRTMTVSNSLGETVPDNPLFVDTEYEVRTFDGESGPWTTTKVTEPVLVATTGSRARPGLNPLVATIVKENRTRTVTNLAAGGTKTLTTTNRYDTTGRVEATTESGTGVVDVCTTTKYADNTVSWIRDKPREILSSEQVCPPSGVAQTGVFKGSRTYYDGQLSLGAVPGAGNATRSDTVTSVNAGVPVFATTSTATYDASGRTLSTTDGLNRTVALEYTPADGGLHTKTVKTNGKNQKSTEEFEPSRGKRVVAVDEGGRRADLEYDAVGRLTAVWKPGQQPKASNQATLVYEYLVRTDGPLAVTNKRLVDTGTAQEYVTEVKLFDAFGQLRQSQVEARDGLRVVNEAFYDSHGWKRLTNNRYLIQGAPSTNLVGVASSEVDDRTLTDYDGTGRVVREAAYKGDQQTWFTSTIYGGDRKTVVPPTGGVTSTALTDVRGNNVEARQYTAAPTITGDVVSGGTFQATKYEFNAAGKQNKVTDPAGVVWTFEYDPIGQLTKQVDPDSGQTTTTYDLAGQVTSTTDGRGQVLTYDYDALGRKTAAYAGAGPTRAPLASWTFDGATNGVGKPYTSTRYTADGKFESAYTAYDTSGNPNKIVTKIPASQGTLGSTYTTQYAYSSTGLTTMMQPHAAGGLPGEAIVIGYDKFSKPRTMTGYNAYVSASTYTPYDEASQLTLGPSNNKAWLSYGYDAQTRRLTNVNLSAQQASAQQVDDVRYYYDAAGNRTRTVNTRGPAGSPVRTECYRYDQLDRLSDAWTATDDCAAAPSSATVGGPNPYWKSWSFLVGGSRDNQTEHGVGGAANKVTNYAYPAAGAAKPHSLSGTTTGSASTSYAYDGSGNTTQRTSGSGQETLTWNEENKLSTVVGSAGTTSYVYDADGKQLLRRDPTSATLYLPGQELKRDNATGIVTGTRYYTFGEVTVALRVANADPKYVVSDPHATATVTLAMTGFAVTRRDLDPYGNEIGSGQGTWPHQRGFLNMPVSSTTGLVDVGAREYDPVLGRFLSVDPVLDSGNPQQMTGYSYGGDNPLTNSDPSGEFFGLVNFFMTLYSRVVNIVRTLALREKARSHFDIPANAETWHRKDYGVRDMFLDWYLSDQKINTPRVYLHQDGDRITEDWKQTSAAKHVQDMIRDEMKFGVYGPGGNEYQPYKSLRHTVETDPFFNFLRMGADGWSIATAVDGWESADDIEHFMGSFTVDYQVMDVKDDHATVKVIASNKVSFASATRNPITGEQGGFAGIINGGLDAVGLPKMDHQADHYQFIETTMQIPCAAEEMYAPDNSMTYYIGTQRVC</sequence>
<name>A0A2S6GNF1_9PSEU</name>
<dbReference type="NCBIfam" id="TIGR01643">
    <property type="entry name" value="YD_repeat_2x"/>
    <property type="match status" value="2"/>
</dbReference>
<organism evidence="2 3">
    <name type="scientific">Actinokineospora auranticolor</name>
    <dbReference type="NCBI Taxonomy" id="155976"/>
    <lineage>
        <taxon>Bacteria</taxon>
        <taxon>Bacillati</taxon>
        <taxon>Actinomycetota</taxon>
        <taxon>Actinomycetes</taxon>
        <taxon>Pseudonocardiales</taxon>
        <taxon>Pseudonocardiaceae</taxon>
        <taxon>Actinokineospora</taxon>
    </lineage>
</organism>
<evidence type="ECO:0000313" key="2">
    <source>
        <dbReference type="EMBL" id="PPK66661.1"/>
    </source>
</evidence>
<protein>
    <submittedName>
        <fullName evidence="2">RHS repeat-associated protein</fullName>
    </submittedName>
</protein>
<gene>
    <name evidence="2" type="ORF">CLV40_10946</name>
</gene>
<dbReference type="InterPro" id="IPR050708">
    <property type="entry name" value="T6SS_VgrG/RHS"/>
</dbReference>
<dbReference type="PANTHER" id="PTHR32305:SF17">
    <property type="entry name" value="TRNA NUCLEASE WAPA"/>
    <property type="match status" value="1"/>
</dbReference>
<evidence type="ECO:0000256" key="1">
    <source>
        <dbReference type="SAM" id="MobiDB-lite"/>
    </source>
</evidence>
<reference evidence="2 3" key="1">
    <citation type="submission" date="2018-02" db="EMBL/GenBank/DDBJ databases">
        <title>Genomic Encyclopedia of Archaeal and Bacterial Type Strains, Phase II (KMG-II): from individual species to whole genera.</title>
        <authorList>
            <person name="Goeker M."/>
        </authorList>
    </citation>
    <scope>NUCLEOTIDE SEQUENCE [LARGE SCALE GENOMIC DNA]</scope>
    <source>
        <strain evidence="2 3">YU 961-1</strain>
    </source>
</reference>
<proteinExistence type="predicted"/>
<accession>A0A2S6GNF1</accession>
<feature type="region of interest" description="Disordered" evidence="1">
    <location>
        <begin position="1021"/>
        <end position="1044"/>
    </location>
</feature>